<evidence type="ECO:0000313" key="1">
    <source>
        <dbReference type="EMBL" id="KAK9702276.1"/>
    </source>
</evidence>
<comment type="caution">
    <text evidence="1">The sequence shown here is derived from an EMBL/GenBank/DDBJ whole genome shotgun (WGS) entry which is preliminary data.</text>
</comment>
<accession>A0AAW1JFU4</accession>
<dbReference type="AlphaFoldDB" id="A0AAW1JFU4"/>
<evidence type="ECO:0000313" key="2">
    <source>
        <dbReference type="Proteomes" id="UP001458880"/>
    </source>
</evidence>
<keyword evidence="2" id="KW-1185">Reference proteome</keyword>
<gene>
    <name evidence="1" type="ORF">QE152_g30091</name>
</gene>
<organism evidence="1 2">
    <name type="scientific">Popillia japonica</name>
    <name type="common">Japanese beetle</name>
    <dbReference type="NCBI Taxonomy" id="7064"/>
    <lineage>
        <taxon>Eukaryota</taxon>
        <taxon>Metazoa</taxon>
        <taxon>Ecdysozoa</taxon>
        <taxon>Arthropoda</taxon>
        <taxon>Hexapoda</taxon>
        <taxon>Insecta</taxon>
        <taxon>Pterygota</taxon>
        <taxon>Neoptera</taxon>
        <taxon>Endopterygota</taxon>
        <taxon>Coleoptera</taxon>
        <taxon>Polyphaga</taxon>
        <taxon>Scarabaeiformia</taxon>
        <taxon>Scarabaeidae</taxon>
        <taxon>Rutelinae</taxon>
        <taxon>Popillia</taxon>
    </lineage>
</organism>
<protein>
    <submittedName>
        <fullName evidence="1">Baculovirus F protein</fullName>
    </submittedName>
</protein>
<reference evidence="1 2" key="1">
    <citation type="journal article" date="2024" name="BMC Genomics">
        <title>De novo assembly and annotation of Popillia japonica's genome with initial clues to its potential as an invasive pest.</title>
        <authorList>
            <person name="Cucini C."/>
            <person name="Boschi S."/>
            <person name="Funari R."/>
            <person name="Cardaioli E."/>
            <person name="Iannotti N."/>
            <person name="Marturano G."/>
            <person name="Paoli F."/>
            <person name="Bruttini M."/>
            <person name="Carapelli A."/>
            <person name="Frati F."/>
            <person name="Nardi F."/>
        </authorList>
    </citation>
    <scope>NUCLEOTIDE SEQUENCE [LARGE SCALE GENOMIC DNA]</scope>
    <source>
        <strain evidence="1">DMR45628</strain>
    </source>
</reference>
<dbReference type="Pfam" id="PF12259">
    <property type="entry name" value="Baculo_F"/>
    <property type="match status" value="1"/>
</dbReference>
<sequence length="135" mass="15652">MHNYRYIIDHLQEGIENLIEHNYRYIIDHLQEGIENLIEQILPNHRQRRGIINGLGSIIKVITGNMDQEDAERINQQIQDLQQGQKNNAKVLKKQISLAKNAIVSFNNTISNLKHNQIILTKLSIPTRKQNPSNI</sequence>
<name>A0AAW1JFU4_POPJA</name>
<dbReference type="InterPro" id="IPR022048">
    <property type="entry name" value="Envelope_fusion-like"/>
</dbReference>
<proteinExistence type="predicted"/>
<dbReference type="EMBL" id="JASPKY010000396">
    <property type="protein sequence ID" value="KAK9702276.1"/>
    <property type="molecule type" value="Genomic_DNA"/>
</dbReference>
<dbReference type="Proteomes" id="UP001458880">
    <property type="component" value="Unassembled WGS sequence"/>
</dbReference>